<dbReference type="InterPro" id="IPR022385">
    <property type="entry name" value="Rhs_assc_core"/>
</dbReference>
<keyword evidence="1" id="KW-0732">Signal</keyword>
<dbReference type="Gene3D" id="2.180.10.10">
    <property type="entry name" value="RHS repeat-associated core"/>
    <property type="match status" value="1"/>
</dbReference>
<dbReference type="PANTHER" id="PTHR32305">
    <property type="match status" value="1"/>
</dbReference>
<accession>A0A1H1MQJ1</accession>
<protein>
    <submittedName>
        <fullName evidence="2">RHS repeat-associated core domain-containing protein</fullName>
    </submittedName>
</protein>
<feature type="signal peptide" evidence="1">
    <location>
        <begin position="1"/>
        <end position="24"/>
    </location>
</feature>
<dbReference type="Proteomes" id="UP000199679">
    <property type="component" value="Chromosome I"/>
</dbReference>
<evidence type="ECO:0000256" key="1">
    <source>
        <dbReference type="SAM" id="SignalP"/>
    </source>
</evidence>
<dbReference type="NCBIfam" id="TIGR03696">
    <property type="entry name" value="Rhs_assc_core"/>
    <property type="match status" value="1"/>
</dbReference>
<feature type="chain" id="PRO_5009254730" evidence="1">
    <location>
        <begin position="25"/>
        <end position="2868"/>
    </location>
</feature>
<evidence type="ECO:0000313" key="3">
    <source>
        <dbReference type="Proteomes" id="UP000199679"/>
    </source>
</evidence>
<evidence type="ECO:0000313" key="2">
    <source>
        <dbReference type="EMBL" id="SDR89064.1"/>
    </source>
</evidence>
<dbReference type="STRING" id="652787.SAMN05216490_0139"/>
<reference evidence="2 3" key="1">
    <citation type="submission" date="2016-10" db="EMBL/GenBank/DDBJ databases">
        <authorList>
            <person name="de Groot N.N."/>
        </authorList>
    </citation>
    <scope>NUCLEOTIDE SEQUENCE [LARGE SCALE GENOMIC DNA]</scope>
    <source>
        <strain evidence="2 3">MP1X4</strain>
    </source>
</reference>
<proteinExistence type="predicted"/>
<dbReference type="RefSeq" id="WP_091367737.1">
    <property type="nucleotide sequence ID" value="NZ_LT629740.1"/>
</dbReference>
<name>A0A1H1MQJ1_MUCMA</name>
<organism evidence="2 3">
    <name type="scientific">Mucilaginibacter mallensis</name>
    <dbReference type="NCBI Taxonomy" id="652787"/>
    <lineage>
        <taxon>Bacteria</taxon>
        <taxon>Pseudomonadati</taxon>
        <taxon>Bacteroidota</taxon>
        <taxon>Sphingobacteriia</taxon>
        <taxon>Sphingobacteriales</taxon>
        <taxon>Sphingobacteriaceae</taxon>
        <taxon>Mucilaginibacter</taxon>
    </lineage>
</organism>
<gene>
    <name evidence="2" type="ORF">SAMN05216490_0139</name>
</gene>
<dbReference type="InterPro" id="IPR050708">
    <property type="entry name" value="T6SS_VgrG/RHS"/>
</dbReference>
<dbReference type="EMBL" id="LT629740">
    <property type="protein sequence ID" value="SDR89064.1"/>
    <property type="molecule type" value="Genomic_DNA"/>
</dbReference>
<dbReference type="OrthoDB" id="2972467at2"/>
<dbReference type="PANTHER" id="PTHR32305:SF15">
    <property type="entry name" value="PROTEIN RHSA-RELATED"/>
    <property type="match status" value="1"/>
</dbReference>
<sequence length="2868" mass="314493">MRKIVQLFILIGTAFLLFPGNCFAGIENNQNAITGPFATGVTCSAQDSKFTDPLWSSYYTKSIQSTVSLKVLDNVLISTAFTYTANLQIQYYTAPGSAVTTVNTSLTVNYVPGQGAKYKGLDIYNVPLGYKITATVLSSSTTGTAPASSVQLTAAIVIDRSYPFSAATGIGAVYNIANNTKQLQVSWATIPSADEYDVEWTTINNGNSNFAEISANRTIPSTPDNPALSTALAQAFRNNASRTTTSGNNVGISMISTDSLLLVRIRQVQYDKTTGVRVAGNWDYKNGSGYAIWLLNWDEQNQNWQYSAAFAEDGKKKEVISYFDGTLRGRQTVTLNNTDNVAIAQENIYDNFGRPTASILPAPYKEPSLVPYLHYIPNFNENALDSPYTFVNVRGVVPAACELNPDPLNTAAGASQYYSASNDFKTLNIGNNYIPDAAGYPLSVTQYTNDNTGRIRSQGGVGLAFQPGKSGSPALSKTTKYYYGKPEQWELDQLFANDAGYAEHYLKNMVIDPNGQISISYLNASGKTIATALTGKVPSMLDTLPSYHSVSSTTIPQNIHILKPEQFIYDASALTLTANTTYLASVTGVDTLKFNIQKLVDKYPGTFQICSNCYYKMTAVVSDDCGDIAASITTPVKIGDTVSTCADTALYNGLLVVPVNQIGEYNVRLQFAFDPTVIQSYTDTFIQQGLSHGYIQQQFDYIKQRYLDSLNVSGCYSDCHTCTTLLADSAGFVQALQTTCTGLGLDSLSVAGSSFHAWAGGLFHTLKLNCNALQATCSYSPCTSEQDEMEGDVSPGGQYALFDSTGRVLEPGANVLADTIPGVGKPNWRVVFPVLAATDSVYISNERVRPDGTVTSPNDGSFNLQQLITYWQPAWAVKFLSYHPEYCKLQFCSSSSQYQSWDLRVQEDFTKASQVPLIPVASGPPLNYNYTNSSDWLLPADPFFKSGGMGAAYYSQMQSDLLHYSSNVLNITQEPIKGLMAYDDYMLYCVDKTGNTNTGLPVDSNWTQCTPVTSCRVADREWALYSQYYFQLKQKYYQLLQAVSCGSVCPVGQPIVSQLPGSCPVPSEFSVQPYIGTDYCGSAQTAVVVHNPGTLSHSLTVHLYYPSVYNSRTDLIRSVYFPGAGQVTFCVPNDVPISYISVDSVNCGTTPPPVPVDTPLIFMHDAKTGQSTMLCQGGLYQQVQYTSYMVLRNKSGQSVKATQSIDVEVNYTITEAPEFTHYFMIPPGDSVSTSYVYYRSSVVPGTCNVVSVNPDCVLYVYGALFTAKYTSPPTYFNRTCPDFVDSIPPPPTPPVNPCPQAYTVKTPRFPTYTSIPADTVQGITASWQLTAPVQTAISDQAQDICQANAATWISRLQPGLTAMSISQSQINQLTSALIGICSIGGVDQNHPMGASSLPPGQTIPYVNFGAAIQSIILSPGINHYTSVMNPYLIDAPYPYQPLQQSVAKTISNSNAVLCDSLSALTARATTAGQTLYNYLVSTYGSAMTLSHADLDTLVNSCTNCRFMLANDITLPVFLDPGSTGCVLRAAYLAAKDTLNIQFGGTLSTLDTNYQTILSNYMNQRWGFSLTYSDYNAFETGTSPLLCNTLPYTSVNANPYDCVENAVSKAVESGLADYDAYIALQRQNFMTSYINTCSLAKANANMVGVQQEYHYTLYYYDQADNLARTIPPEGVTLVNPNLFSYIDHVRDVDTAAVSYSYNGPETASSLPAALTTLSATLSAATGAVEMWLYNASLNHYHWVEVTPDQKYLFQLGIAGSTLNIDVYPLKSPSATTVQLMPTTGHYQADISAALPLYPFTHVVFQGSSLGSGTTLPQIYLNGQALTVNTSGTPGPFGFTIKVGSSVIIYPDSNQSLKHMRLYNHLLSPATITADAANNYFSATDLSYTGWYRFNIPAPGTPPTTVNGTSDETTNVDLYPGHVLPTSYTYNATNQVTTQQSPDGGTNRFWYDLLSRLVISQNDKQITLNNYSYTQYDSIGRITEVGQKNYTGTTIGSPDYLANTTITAFNTAGTNSQITDTYYDSPVPTVSGNTNGIATLPGQSNLRKRVAASTYTETQGSPVLRATYYNYDIDGNVKTLWQQVDGIYQNSTNTGLKRIDYEYDLVSGKVNFVRYQDGQPDAFYYQYNYDADNRLTKAWSSTTAMVDTAIGSYLPKTTAKQDAAYYYYLHGPLRRMELGDSTSKVQGVDYAYTLQGWLKGVNSTSVQSSQDMGRDSLPIPRDAYGYSLYYYTNDYNPIGGTNPFSTAPAGLSTFNSLYNGNIAAMSTNITKLTDPWHYYTYRYDQLNRLKGNSVYKAGSTATPVTDYQENFTYDGNGNILTATRNAGAATAMDNLTYRYNHNTSGRLTNNELNYITDAVTTHNWPYGLSNQAINNYTYDAIGNMTADVADTISNINWTVYNKIQSLTNSKGTIIYTYDPEGQRVSKTLSGITTWYIRDAQGNALALYDNKHSTINWKEQDLYGSSRLGMWQPGVTLSTNNAQAVWDTTGGKQYELSNHLGNVLATISDKRVQHSSNGTAIDYFDADIVTAQEYYAFGGLMPGRTYVEASNYRYGFNGKENDNDANNGFQDYGQREYDRLIGRFISVDPISGKYPELSTYQFASNSPINFIDIDGLEQAMPKYKRDPISQIIHDINKAIDKKIQQEEEKLSLMSNEEIKDAINKTMATALKHPDEIIINTVKNISKQEDQIPKDARNLLNYAAKGKTDQVSKLAADKIVEYGPWFLFPEEEELKSVSPELFNVEKLSIETPYGLARQALTKDALSLRSQVESGIKLYRVGELGKSEGAEAQFWSTENPLDNPRAYEKKYGLEPGSLGKKNFIEIGTLKKNTSFITRPAPAYPNSPDDYGGGIEVVTPANGVNLESFHIIKK</sequence>
<keyword evidence="3" id="KW-1185">Reference proteome</keyword>